<evidence type="ECO:0000259" key="7">
    <source>
        <dbReference type="Pfam" id="PF04542"/>
    </source>
</evidence>
<dbReference type="Gene3D" id="1.10.10.10">
    <property type="entry name" value="Winged helix-like DNA-binding domain superfamily/Winged helix DNA-binding domain"/>
    <property type="match status" value="1"/>
</dbReference>
<dbReference type="InterPro" id="IPR036388">
    <property type="entry name" value="WH-like_DNA-bd_sf"/>
</dbReference>
<evidence type="ECO:0000256" key="4">
    <source>
        <dbReference type="ARBA" id="ARBA00023125"/>
    </source>
</evidence>
<dbReference type="RefSeq" id="WP_035654872.1">
    <property type="nucleotide sequence ID" value="NZ_CBCSBQ010000006.1"/>
</dbReference>
<keyword evidence="4 6" id="KW-0238">DNA-binding</keyword>
<dbReference type="InterPro" id="IPR013324">
    <property type="entry name" value="RNA_pol_sigma_r3/r4-like"/>
</dbReference>
<dbReference type="Proteomes" id="UP000182124">
    <property type="component" value="Unassembled WGS sequence"/>
</dbReference>
<proteinExistence type="inferred from homology"/>
<dbReference type="SUPFAM" id="SSF88659">
    <property type="entry name" value="Sigma3 and sigma4 domains of RNA polymerase sigma factors"/>
    <property type="match status" value="1"/>
</dbReference>
<dbReference type="InterPro" id="IPR014284">
    <property type="entry name" value="RNA_pol_sigma-70_dom"/>
</dbReference>
<name>A0A1G4VMH3_9FLAO</name>
<gene>
    <name evidence="9" type="ORF">SAMN02927925_01311</name>
</gene>
<dbReference type="STRING" id="329186.SAMN02927925_01311"/>
<dbReference type="PANTHER" id="PTHR43133">
    <property type="entry name" value="RNA POLYMERASE ECF-TYPE SIGMA FACTO"/>
    <property type="match status" value="1"/>
</dbReference>
<dbReference type="Gene3D" id="1.10.1740.10">
    <property type="match status" value="1"/>
</dbReference>
<dbReference type="GO" id="GO:0016987">
    <property type="term" value="F:sigma factor activity"/>
    <property type="evidence" value="ECO:0007669"/>
    <property type="project" value="UniProtKB-KW"/>
</dbReference>
<dbReference type="PANTHER" id="PTHR43133:SF45">
    <property type="entry name" value="RNA POLYMERASE ECF-TYPE SIGMA FACTOR"/>
    <property type="match status" value="1"/>
</dbReference>
<dbReference type="eggNOG" id="COG1595">
    <property type="taxonomic scope" value="Bacteria"/>
</dbReference>
<keyword evidence="2 6" id="KW-0805">Transcription regulation</keyword>
<dbReference type="NCBIfam" id="TIGR02937">
    <property type="entry name" value="sigma70-ECF"/>
    <property type="match status" value="1"/>
</dbReference>
<accession>A0A1G4VMH3</accession>
<evidence type="ECO:0000256" key="6">
    <source>
        <dbReference type="RuleBase" id="RU000716"/>
    </source>
</evidence>
<dbReference type="InterPro" id="IPR013325">
    <property type="entry name" value="RNA_pol_sigma_r2"/>
</dbReference>
<dbReference type="GO" id="GO:0003677">
    <property type="term" value="F:DNA binding"/>
    <property type="evidence" value="ECO:0007669"/>
    <property type="project" value="UniProtKB-KW"/>
</dbReference>
<reference evidence="9 10" key="1">
    <citation type="submission" date="2016-10" db="EMBL/GenBank/DDBJ databases">
        <authorList>
            <person name="de Groot N.N."/>
        </authorList>
    </citation>
    <scope>NUCLEOTIDE SEQUENCE [LARGE SCALE GENOMIC DNA]</scope>
    <source>
        <strain evidence="9 10">CGMCC 1.3801</strain>
    </source>
</reference>
<evidence type="ECO:0000256" key="2">
    <source>
        <dbReference type="ARBA" id="ARBA00023015"/>
    </source>
</evidence>
<dbReference type="InterPro" id="IPR000838">
    <property type="entry name" value="RNA_pol_sigma70_ECF_CS"/>
</dbReference>
<keyword evidence="5 6" id="KW-0804">Transcription</keyword>
<evidence type="ECO:0000313" key="9">
    <source>
        <dbReference type="EMBL" id="SCX09023.1"/>
    </source>
</evidence>
<dbReference type="SUPFAM" id="SSF88946">
    <property type="entry name" value="Sigma2 domain of RNA polymerase sigma factors"/>
    <property type="match status" value="1"/>
</dbReference>
<dbReference type="InterPro" id="IPR007627">
    <property type="entry name" value="RNA_pol_sigma70_r2"/>
</dbReference>
<dbReference type="Pfam" id="PF04542">
    <property type="entry name" value="Sigma70_r2"/>
    <property type="match status" value="1"/>
</dbReference>
<dbReference type="GO" id="GO:0006352">
    <property type="term" value="P:DNA-templated transcription initiation"/>
    <property type="evidence" value="ECO:0007669"/>
    <property type="project" value="InterPro"/>
</dbReference>
<evidence type="ECO:0000256" key="3">
    <source>
        <dbReference type="ARBA" id="ARBA00023082"/>
    </source>
</evidence>
<dbReference type="InterPro" id="IPR013249">
    <property type="entry name" value="RNA_pol_sigma70_r4_t2"/>
</dbReference>
<evidence type="ECO:0000313" key="10">
    <source>
        <dbReference type="Proteomes" id="UP000182124"/>
    </source>
</evidence>
<comment type="similarity">
    <text evidence="1 6">Belongs to the sigma-70 factor family. ECF subfamily.</text>
</comment>
<evidence type="ECO:0000256" key="1">
    <source>
        <dbReference type="ARBA" id="ARBA00010641"/>
    </source>
</evidence>
<keyword evidence="3 6" id="KW-0731">Sigma factor</keyword>
<dbReference type="AlphaFoldDB" id="A0A1G4VMH3"/>
<organism evidence="9 10">
    <name type="scientific">Flavobacterium saliperosum</name>
    <dbReference type="NCBI Taxonomy" id="329186"/>
    <lineage>
        <taxon>Bacteria</taxon>
        <taxon>Pseudomonadati</taxon>
        <taxon>Bacteroidota</taxon>
        <taxon>Flavobacteriia</taxon>
        <taxon>Flavobacteriales</taxon>
        <taxon>Flavobacteriaceae</taxon>
        <taxon>Flavobacterium</taxon>
    </lineage>
</organism>
<dbReference type="EMBL" id="FMTY01000003">
    <property type="protein sequence ID" value="SCX09023.1"/>
    <property type="molecule type" value="Genomic_DNA"/>
</dbReference>
<protein>
    <recommendedName>
        <fullName evidence="6">RNA polymerase sigma factor</fullName>
    </recommendedName>
</protein>
<sequence>MTSNQNQETFFKEIYETYSPKVHRLCLGYTGDTMEADDLLQEVFIKAWQNLDKFRGDSQISTWIYRIAVNTCLYHLRSQKNKKSVDIDKAIIKKEEETDDKEQQIQLLYKCISELSEADRLIITLLLEEVPYNEIAAVTEISEGNLRVKIHRIKQQLSTIYARYERI</sequence>
<evidence type="ECO:0000259" key="8">
    <source>
        <dbReference type="Pfam" id="PF08281"/>
    </source>
</evidence>
<feature type="domain" description="RNA polymerase sigma factor 70 region 4 type 2" evidence="8">
    <location>
        <begin position="106"/>
        <end position="157"/>
    </location>
</feature>
<dbReference type="PROSITE" id="PS01063">
    <property type="entry name" value="SIGMA70_ECF"/>
    <property type="match status" value="1"/>
</dbReference>
<dbReference type="Pfam" id="PF08281">
    <property type="entry name" value="Sigma70_r4_2"/>
    <property type="match status" value="1"/>
</dbReference>
<dbReference type="InterPro" id="IPR039425">
    <property type="entry name" value="RNA_pol_sigma-70-like"/>
</dbReference>
<evidence type="ECO:0000256" key="5">
    <source>
        <dbReference type="ARBA" id="ARBA00023163"/>
    </source>
</evidence>
<feature type="domain" description="RNA polymerase sigma-70 region 2" evidence="7">
    <location>
        <begin position="14"/>
        <end position="80"/>
    </location>
</feature>